<feature type="region of interest" description="Disordered" evidence="1">
    <location>
        <begin position="1595"/>
        <end position="1621"/>
    </location>
</feature>
<accession>A0AAV3ZH10</accession>
<feature type="compositionally biased region" description="Polar residues" evidence="1">
    <location>
        <begin position="2389"/>
        <end position="2413"/>
    </location>
</feature>
<proteinExistence type="predicted"/>
<feature type="compositionally biased region" description="Polar residues" evidence="1">
    <location>
        <begin position="33"/>
        <end position="43"/>
    </location>
</feature>
<feature type="compositionally biased region" description="Acidic residues" evidence="1">
    <location>
        <begin position="44"/>
        <end position="58"/>
    </location>
</feature>
<feature type="compositionally biased region" description="Basic and acidic residues" evidence="1">
    <location>
        <begin position="2119"/>
        <end position="2132"/>
    </location>
</feature>
<dbReference type="Proteomes" id="UP000735302">
    <property type="component" value="Unassembled WGS sequence"/>
</dbReference>
<feature type="compositionally biased region" description="Polar residues" evidence="1">
    <location>
        <begin position="283"/>
        <end position="295"/>
    </location>
</feature>
<feature type="region of interest" description="Disordered" evidence="1">
    <location>
        <begin position="977"/>
        <end position="1041"/>
    </location>
</feature>
<feature type="compositionally biased region" description="Polar residues" evidence="1">
    <location>
        <begin position="1"/>
        <end position="19"/>
    </location>
</feature>
<feature type="compositionally biased region" description="Polar residues" evidence="1">
    <location>
        <begin position="248"/>
        <end position="265"/>
    </location>
</feature>
<feature type="region of interest" description="Disordered" evidence="1">
    <location>
        <begin position="1534"/>
        <end position="1555"/>
    </location>
</feature>
<feature type="compositionally biased region" description="Basic and acidic residues" evidence="1">
    <location>
        <begin position="1541"/>
        <end position="1552"/>
    </location>
</feature>
<feature type="compositionally biased region" description="Basic and acidic residues" evidence="1">
    <location>
        <begin position="1020"/>
        <end position="1041"/>
    </location>
</feature>
<evidence type="ECO:0000313" key="3">
    <source>
        <dbReference type="Proteomes" id="UP000735302"/>
    </source>
</evidence>
<feature type="region of interest" description="Disordered" evidence="1">
    <location>
        <begin position="1"/>
        <end position="167"/>
    </location>
</feature>
<sequence>MSMNNEVASSLANVGNEMNSHALPFEAEDENSNKNVKSANEVSSADDENVQNEDVDETTSDRQEERNANYLDNSVDDPTSDVDGKAVNGNVDNGDSDDDDDENREEEQQQDSTHPNGNENIDRSSTSSSTMTATQGTSVARTSSSRGYVRVAGRPQGPHRPPVMDTGLADDFVDGAEEEIFFFASAQAASEMVPDLNPGDLLLQASQSGIQALFNPPGSENQQESAPAELASAPLLDDGEILNLTSSEEASPVGINTPQASSTAHPTAPQLDPHLRLNRNDTRPQGTHEVNNQENRAAVDNTSAGSSHRESEESSQSLVDFDPHLRVIGATIGVETAYRQHHLPHLTNHNDMSATSCQAPPTQPTTNMGVFVNNDDEMARVDNNKQETSFSFTKLVKRNSDGSFIADDDWDLEQESLDPSPEDQSKIDAAETTENFEASEDVENGQVASAENDFLSLEVRRNSSSPVIDHRKRTEEDADALLNQIITGRKEKGMGPNAKMPASGCSKTADLTTCVLQPNVRKSAGENHRGSDSFSNDEQLDTGCLNDYKAKKRKVGGCNVSFSASSSKMLENSCYDTTEDEIPDETSHGISDIHTLSVSHETSQGILIDSLLDTSARICSTSEDDTCTDQNHRESYLQNVHGKDMEECGNCAATDYDLYTSNRDNSEQIQNEDMFYNANSNLLKHSSTSGGCSTQIQWEADEAIVKTSNCEKDLETNIRGSSSDNSMSTNSEKTCDKQRDNFGDATLKTFCKNISLPASRNIIDYTHHGAHEERSHENLVFTNKNETDGLMSSSEINESFDKLNTISSSDPQESHPIEKFSHLFENDIGACQSSGCKDQVLADSPNKQNSLPTEVAESGASKTLNPGFSVKSDSEQGALESCYGNIDSNQSLLGSNNVHLECSEDCKQQPSSVKSTYENNNIIGSNETNDSIEDKIASSLVKPEITMPTRDSQNNTLQVEVAPALNPAGAMIEESPGELCTDNKSHAETKTPDSPNKINLDMQPDQIVGSSGDQSMENVTTKDSEHHTSHLKESAHGRLHENSACEAEVKLSPPRSVKCDQKRGARPMSKNVSLTKCNEHSAVLVNDLQNTYTDGESTNKNDLKSCISGTAASDGSAENIVCKESRNCVCEDFFHENTHSSPAPKIETDNHDVNLTKSETPQVEVSVNCTMNMVNEKLIQNSYNNFNESEINLPVVKSEGDESIFNCRNENSDTGCTDNNGVKGKFQSEREDFTADHDLNEMDNSCQSTRENSAVNECTPPLDQCNELEKDFTDIDGTNMMRHDGSAAEHDILDKNGEETNGIDLPKTLLGGEDQCCSGHIDEDHLEAKVECMCVNENKIESAHNHLLGVKQNLCNFDMNRSFGGESPNLQNNNDITNFDTRGKETGEICVHRNDVEKDNGWEQSDDRKSSSTSKDLSETKNDFIDQNEVQISEKLGRDFTTNHLLQTNTCREVNENNVHELKHASISPDMVHNGSIGENDMDMNKKDTLETFGRDNACAQDHAVEKYRSENESPANSRECKFMESASCDTLTNAGITPVSDKESNAQDENRPVSCCESVKIQSREHVALEDGDHLSNLEVKEDRPEACDSIIDARSSVEESSKRNGSGFPKDVDKNKSEAKDEYYNEESLGLECFSEHGVDFIVQEKQNTQCSEKNVNVITSMQNDQALNNDSGSKCENTGNPVEISQFLGVKPEREKEGNINQDNGRLLEKDEPVFLNRRHSLTSISLDSVNKEDADELEEEKPCSCTEVTDDNIDTVGSIENKSFRDDLTSSSLEDYNEREDETAKVNVISKEKLEDADEEQSEKEKTRNIGSHESDHKDTRGRISSSHEDEFDVREDLNYPSSSPDLELECDNAEEPCQSSENIRGPLMPSDIEEQKADEGDELLSSKLSSVNAEIYSPCHNTRKEPRCEEDMKPEALHHLSLHENIHDSLNEKLDHKAKTENREHIPRNESDCCHLQDHSSAEKVILEATDMWLQKISDFCQSSTILSDSRSDAKIHQFTAECKSQIVSISKCKVGGSASMHGPDNSDSKQNISNPRQKDKELSVLNSRNTSNLQQKSPQAKLAFVSTPRHKNIRPSSRIPLSKANDKSDYHNNPKESREFRPPKRVQVLHPHPPKEDPPTRKANQHTDGEMAVAVATQLRRPVSNKGEGCGDVCRHDICSNDTAAAKIYNENCAELTSHSEGGSETTTDCMVHNQPTSNRSSANRLRRRLRIDANVADYEEPCKSSPQRPHSEKPEKSQVETEQAKLQEDGKEAGDAKPDPSGQTKTAWPWNRQILRRQGRVRATVDAAATGQSKKDNPTCQILTVKEFEKEQLMRHLNLDFRRINKTGPSVDCHMDAYVMKKAKASVEKQRAKNNYSSLLALENNKFLHVLRYTKSVYHGNFQKTGQSQPASNKSKALSQHGNQPHNAPPVPLGSSTSNVTETTINSIFGTSRRAEAGDHVVPWASTIRDRLGAKPKTYAQVNVCLINL</sequence>
<protein>
    <submittedName>
        <fullName evidence="2">Uncharacterized protein</fullName>
    </submittedName>
</protein>
<feature type="compositionally biased region" description="Basic and acidic residues" evidence="1">
    <location>
        <begin position="2236"/>
        <end position="2265"/>
    </location>
</feature>
<feature type="region of interest" description="Disordered" evidence="1">
    <location>
        <begin position="1388"/>
        <end position="1422"/>
    </location>
</feature>
<feature type="compositionally biased region" description="Basic and acidic residues" evidence="1">
    <location>
        <begin position="2090"/>
        <end position="2108"/>
    </location>
</feature>
<gene>
    <name evidence="2" type="ORF">PoB_002035500</name>
</gene>
<keyword evidence="3" id="KW-1185">Reference proteome</keyword>
<feature type="region of interest" description="Disordered" evidence="1">
    <location>
        <begin position="248"/>
        <end position="320"/>
    </location>
</feature>
<comment type="caution">
    <text evidence="2">The sequence shown here is derived from an EMBL/GenBank/DDBJ whole genome shotgun (WGS) entry which is preliminary data.</text>
</comment>
<feature type="region of interest" description="Disordered" evidence="1">
    <location>
        <begin position="2389"/>
        <end position="2426"/>
    </location>
</feature>
<feature type="region of interest" description="Disordered" evidence="1">
    <location>
        <begin position="2021"/>
        <end position="2132"/>
    </location>
</feature>
<organism evidence="2 3">
    <name type="scientific">Plakobranchus ocellatus</name>
    <dbReference type="NCBI Taxonomy" id="259542"/>
    <lineage>
        <taxon>Eukaryota</taxon>
        <taxon>Metazoa</taxon>
        <taxon>Spiralia</taxon>
        <taxon>Lophotrochozoa</taxon>
        <taxon>Mollusca</taxon>
        <taxon>Gastropoda</taxon>
        <taxon>Heterobranchia</taxon>
        <taxon>Euthyneura</taxon>
        <taxon>Panpulmonata</taxon>
        <taxon>Sacoglossa</taxon>
        <taxon>Placobranchoidea</taxon>
        <taxon>Plakobranchidae</taxon>
        <taxon>Plakobranchus</taxon>
    </lineage>
</organism>
<feature type="compositionally biased region" description="Low complexity" evidence="1">
    <location>
        <begin position="124"/>
        <end position="138"/>
    </location>
</feature>
<feature type="compositionally biased region" description="Polar residues" evidence="1">
    <location>
        <begin position="2050"/>
        <end position="2064"/>
    </location>
</feature>
<name>A0AAV3ZH10_9GAST</name>
<feature type="region of interest" description="Disordered" evidence="1">
    <location>
        <begin position="1733"/>
        <end position="1873"/>
    </location>
</feature>
<feature type="compositionally biased region" description="Basic and acidic residues" evidence="1">
    <location>
        <begin position="1807"/>
        <end position="1833"/>
    </location>
</feature>
<feature type="region of interest" description="Disordered" evidence="1">
    <location>
        <begin position="2184"/>
        <end position="2279"/>
    </location>
</feature>
<feature type="compositionally biased region" description="Basic and acidic residues" evidence="1">
    <location>
        <begin position="981"/>
        <end position="991"/>
    </location>
</feature>
<evidence type="ECO:0000256" key="1">
    <source>
        <dbReference type="SAM" id="MobiDB-lite"/>
    </source>
</evidence>
<feature type="compositionally biased region" description="Acidic residues" evidence="1">
    <location>
        <begin position="94"/>
        <end position="109"/>
    </location>
</feature>
<feature type="compositionally biased region" description="Polar residues" evidence="1">
    <location>
        <begin position="1008"/>
        <end position="1019"/>
    </location>
</feature>
<feature type="compositionally biased region" description="Basic and acidic residues" evidence="1">
    <location>
        <begin position="1612"/>
        <end position="1621"/>
    </location>
</feature>
<evidence type="ECO:0000313" key="2">
    <source>
        <dbReference type="EMBL" id="GFN93849.1"/>
    </source>
</evidence>
<dbReference type="EMBL" id="BLXT01002372">
    <property type="protein sequence ID" value="GFN93849.1"/>
    <property type="molecule type" value="Genomic_DNA"/>
</dbReference>
<feature type="compositionally biased region" description="Low complexity" evidence="1">
    <location>
        <begin position="2184"/>
        <end position="2194"/>
    </location>
</feature>
<reference evidence="2 3" key="1">
    <citation type="journal article" date="2021" name="Elife">
        <title>Chloroplast acquisition without the gene transfer in kleptoplastic sea slugs, Plakobranchus ocellatus.</title>
        <authorList>
            <person name="Maeda T."/>
            <person name="Takahashi S."/>
            <person name="Yoshida T."/>
            <person name="Shimamura S."/>
            <person name="Takaki Y."/>
            <person name="Nagai Y."/>
            <person name="Toyoda A."/>
            <person name="Suzuki Y."/>
            <person name="Arimoto A."/>
            <person name="Ishii H."/>
            <person name="Satoh N."/>
            <person name="Nishiyama T."/>
            <person name="Hasebe M."/>
            <person name="Maruyama T."/>
            <person name="Minagawa J."/>
            <person name="Obokata J."/>
            <person name="Shigenobu S."/>
        </authorList>
    </citation>
    <scope>NUCLEOTIDE SEQUENCE [LARGE SCALE GENOMIC DNA]</scope>
</reference>
<feature type="compositionally biased region" description="Basic and acidic residues" evidence="1">
    <location>
        <begin position="273"/>
        <end position="282"/>
    </location>
</feature>